<dbReference type="OrthoDB" id="3359627at2"/>
<keyword evidence="2" id="KW-1133">Transmembrane helix</keyword>
<feature type="compositionally biased region" description="Low complexity" evidence="1">
    <location>
        <begin position="170"/>
        <end position="208"/>
    </location>
</feature>
<protein>
    <recommendedName>
        <fullName evidence="3">HTH cro/C1-type domain-containing protein</fullName>
    </recommendedName>
</protein>
<keyword evidence="5" id="KW-1185">Reference proteome</keyword>
<feature type="transmembrane region" description="Helical" evidence="2">
    <location>
        <begin position="139"/>
        <end position="162"/>
    </location>
</feature>
<feature type="region of interest" description="Disordered" evidence="1">
    <location>
        <begin position="159"/>
        <end position="237"/>
    </location>
</feature>
<dbReference type="AlphaFoldDB" id="A0A1U9QSE6"/>
<feature type="region of interest" description="Disordered" evidence="1">
    <location>
        <begin position="391"/>
        <end position="436"/>
    </location>
</feature>
<organism evidence="4 5">
    <name type="scientific">Streptomyces niveus</name>
    <name type="common">Streptomyces spheroides</name>
    <dbReference type="NCBI Taxonomy" id="193462"/>
    <lineage>
        <taxon>Bacteria</taxon>
        <taxon>Bacillati</taxon>
        <taxon>Actinomycetota</taxon>
        <taxon>Actinomycetes</taxon>
        <taxon>Kitasatosporales</taxon>
        <taxon>Streptomycetaceae</taxon>
        <taxon>Streptomyces</taxon>
    </lineage>
</organism>
<dbReference type="Proteomes" id="UP000189677">
    <property type="component" value="Chromosome"/>
</dbReference>
<evidence type="ECO:0000313" key="4">
    <source>
        <dbReference type="EMBL" id="AQU67166.1"/>
    </source>
</evidence>
<feature type="compositionally biased region" description="Low complexity" evidence="1">
    <location>
        <begin position="87"/>
        <end position="120"/>
    </location>
</feature>
<feature type="region of interest" description="Disordered" evidence="1">
    <location>
        <begin position="87"/>
        <end position="134"/>
    </location>
</feature>
<keyword evidence="2" id="KW-0812">Transmembrane</keyword>
<gene>
    <name evidence="4" type="ORF">BBN63_13845</name>
</gene>
<name>A0A1U9QSE6_STRNV</name>
<feature type="domain" description="HTH cro/C1-type" evidence="3">
    <location>
        <begin position="12"/>
        <end position="68"/>
    </location>
</feature>
<dbReference type="InterPro" id="IPR001387">
    <property type="entry name" value="Cro/C1-type_HTH"/>
</dbReference>
<dbReference type="CDD" id="cd00093">
    <property type="entry name" value="HTH_XRE"/>
    <property type="match status" value="1"/>
</dbReference>
<feature type="compositionally biased region" description="Basic and acidic residues" evidence="1">
    <location>
        <begin position="392"/>
        <end position="401"/>
    </location>
</feature>
<sequence length="436" mass="45638">MATTEAKAFAELLSELKERSGRSYGVLAAKLHVSTSTLHRYCNGDAVPADFSAAERFGRLCGATGEEFVELHRRWILADEARRRSRAAGPAAAPVEEAPAPETPEASAPETPAAEPAAEPADPERPEGGTSASRRRKRLYVTLAAAAVVVAVAVPAVIFGPLNDPSTDRSPVASEVSEGGESKSPSPSASPSGSPSPDKSPSPKASPSARETAKDKEGGDDAGKGKAPVGGVPVTVNTRPYAFEDPCTQRYLVDRPATEVPPPPNEPDAPGWVAALGAVSSGSQYIELALQGTGSETVVLNDMNVRVVGSDAPLAWNDFGTGVGCGGGVTTRAFTVDLDAGRPGVEPQGGQRDFPYKVSESDPEVFHVTAKASARYVSWYLELEWSSGGREGTLRIDDHGKPFRTSGAQGRPSFDYPLGGDSKWETAAVNDPDQYP</sequence>
<feature type="compositionally biased region" description="Basic and acidic residues" evidence="1">
    <location>
        <begin position="211"/>
        <end position="224"/>
    </location>
</feature>
<dbReference type="SMART" id="SM00530">
    <property type="entry name" value="HTH_XRE"/>
    <property type="match status" value="1"/>
</dbReference>
<proteinExistence type="predicted"/>
<evidence type="ECO:0000259" key="3">
    <source>
        <dbReference type="SMART" id="SM00530"/>
    </source>
</evidence>
<dbReference type="KEGG" id="snw:BBN63_13845"/>
<accession>A0A1U9QSE6</accession>
<feature type="compositionally biased region" description="Low complexity" evidence="1">
    <location>
        <begin position="225"/>
        <end position="234"/>
    </location>
</feature>
<dbReference type="Pfam" id="PF13560">
    <property type="entry name" value="HTH_31"/>
    <property type="match status" value="1"/>
</dbReference>
<dbReference type="EMBL" id="CP018047">
    <property type="protein sequence ID" value="AQU67166.1"/>
    <property type="molecule type" value="Genomic_DNA"/>
</dbReference>
<reference evidence="4 5" key="1">
    <citation type="submission" date="2016-11" db="EMBL/GenBank/DDBJ databases">
        <title>Complete genome sequence of Streptomyces niveus SCSIO 3406.</title>
        <authorList>
            <person name="Zhu Q."/>
            <person name="Cheng W."/>
            <person name="Song Y."/>
            <person name="Li Q."/>
            <person name="Ju J."/>
        </authorList>
    </citation>
    <scope>NUCLEOTIDE SEQUENCE [LARGE SCALE GENOMIC DNA]</scope>
    <source>
        <strain evidence="4 5">SCSIO 3406</strain>
    </source>
</reference>
<evidence type="ECO:0000256" key="1">
    <source>
        <dbReference type="SAM" id="MobiDB-lite"/>
    </source>
</evidence>
<evidence type="ECO:0000313" key="5">
    <source>
        <dbReference type="Proteomes" id="UP000189677"/>
    </source>
</evidence>
<keyword evidence="2" id="KW-0472">Membrane</keyword>
<evidence type="ECO:0000256" key="2">
    <source>
        <dbReference type="SAM" id="Phobius"/>
    </source>
</evidence>
<dbReference type="SUPFAM" id="SSF47413">
    <property type="entry name" value="lambda repressor-like DNA-binding domains"/>
    <property type="match status" value="1"/>
</dbReference>
<dbReference type="InterPro" id="IPR010982">
    <property type="entry name" value="Lambda_DNA-bd_dom_sf"/>
</dbReference>
<dbReference type="RefSeq" id="WP_078075702.1">
    <property type="nucleotide sequence ID" value="NZ_CP018047.1"/>
</dbReference>
<dbReference type="GO" id="GO:0003677">
    <property type="term" value="F:DNA binding"/>
    <property type="evidence" value="ECO:0007669"/>
    <property type="project" value="InterPro"/>
</dbReference>